<dbReference type="AlphaFoldDB" id="A0A396YWV8"/>
<dbReference type="EMBL" id="QHCT01000006">
    <property type="protein sequence ID" value="RHX87065.1"/>
    <property type="molecule type" value="Genomic_DNA"/>
</dbReference>
<comment type="caution">
    <text evidence="1">The sequence shown here is derived from an EMBL/GenBank/DDBJ whole genome shotgun (WGS) entry which is preliminary data.</text>
</comment>
<reference evidence="2" key="1">
    <citation type="submission" date="2018-05" db="EMBL/GenBank/DDBJ databases">
        <title>Leptospira yasudae sp. nov. and Leptospira stimsonii sp. nov., two pathogenic species of the genus Leptospira isolated from environmental sources.</title>
        <authorList>
            <person name="Casanovas-Massana A."/>
            <person name="Hamond C."/>
            <person name="Santos L.A."/>
            <person name="Hacker K.P."/>
            <person name="Balassiano I."/>
            <person name="Medeiros M.A."/>
            <person name="Reis M.G."/>
            <person name="Ko A.I."/>
            <person name="Wunder E.A."/>
        </authorList>
    </citation>
    <scope>NUCLEOTIDE SEQUENCE [LARGE SCALE GENOMIC DNA]</scope>
    <source>
        <strain evidence="2">Yale</strain>
    </source>
</reference>
<sequence>MRSIKFGGVLFPIFLFVNCVSYHVGSGAFAGDHLYLVAHKDTGNPMDVNRYSSQLLLCHIETDDSLNCKPATIKGIK</sequence>
<organism evidence="1 2">
    <name type="scientific">Leptospira stimsonii</name>
    <dbReference type="NCBI Taxonomy" id="2202203"/>
    <lineage>
        <taxon>Bacteria</taxon>
        <taxon>Pseudomonadati</taxon>
        <taxon>Spirochaetota</taxon>
        <taxon>Spirochaetia</taxon>
        <taxon>Leptospirales</taxon>
        <taxon>Leptospiraceae</taxon>
        <taxon>Leptospira</taxon>
    </lineage>
</organism>
<accession>A0A396YWV8</accession>
<name>A0A396YWV8_9LEPT</name>
<proteinExistence type="predicted"/>
<gene>
    <name evidence="1" type="ORF">DLM75_19030</name>
</gene>
<protein>
    <submittedName>
        <fullName evidence="1">Uncharacterized protein</fullName>
    </submittedName>
</protein>
<dbReference type="Proteomes" id="UP000265798">
    <property type="component" value="Unassembled WGS sequence"/>
</dbReference>
<dbReference type="RefSeq" id="WP_118970079.1">
    <property type="nucleotide sequence ID" value="NZ_QHCT01000006.1"/>
</dbReference>
<evidence type="ECO:0000313" key="2">
    <source>
        <dbReference type="Proteomes" id="UP000265798"/>
    </source>
</evidence>
<evidence type="ECO:0000313" key="1">
    <source>
        <dbReference type="EMBL" id="RHX87065.1"/>
    </source>
</evidence>